<dbReference type="SUPFAM" id="SSF46785">
    <property type="entry name" value="Winged helix' DNA-binding domain"/>
    <property type="match status" value="1"/>
</dbReference>
<evidence type="ECO:0008006" key="2">
    <source>
        <dbReference type="Google" id="ProtNLM"/>
    </source>
</evidence>
<dbReference type="EMBL" id="UINC01012200">
    <property type="protein sequence ID" value="SVA53400.1"/>
    <property type="molecule type" value="Genomic_DNA"/>
</dbReference>
<gene>
    <name evidence="1" type="ORF">METZ01_LOCUS106254</name>
</gene>
<organism evidence="1">
    <name type="scientific">marine metagenome</name>
    <dbReference type="NCBI Taxonomy" id="408172"/>
    <lineage>
        <taxon>unclassified sequences</taxon>
        <taxon>metagenomes</taxon>
        <taxon>ecological metagenomes</taxon>
    </lineage>
</organism>
<evidence type="ECO:0000313" key="1">
    <source>
        <dbReference type="EMBL" id="SVA53400.1"/>
    </source>
</evidence>
<dbReference type="InterPro" id="IPR036390">
    <property type="entry name" value="WH_DNA-bd_sf"/>
</dbReference>
<reference evidence="1" key="1">
    <citation type="submission" date="2018-05" db="EMBL/GenBank/DDBJ databases">
        <authorList>
            <person name="Lanie J.A."/>
            <person name="Ng W.-L."/>
            <person name="Kazmierczak K.M."/>
            <person name="Andrzejewski T.M."/>
            <person name="Davidsen T.M."/>
            <person name="Wayne K.J."/>
            <person name="Tettelin H."/>
            <person name="Glass J.I."/>
            <person name="Rusch D."/>
            <person name="Podicherti R."/>
            <person name="Tsui H.-C.T."/>
            <person name="Winkler M.E."/>
        </authorList>
    </citation>
    <scope>NUCLEOTIDE SEQUENCE</scope>
</reference>
<dbReference type="AlphaFoldDB" id="A0A381WLM2"/>
<name>A0A381WLM2_9ZZZZ</name>
<sequence length="84" mass="9488">MQQTSIESYQYVKKDLGERQQAIYDGFTGNGSCTNLEISKLMSIPINSVTPRTNELVKMGLLVEDCKRECSVSGRKAISWKVRK</sequence>
<protein>
    <recommendedName>
        <fullName evidence="2">HTH marR-type domain-containing protein</fullName>
    </recommendedName>
</protein>
<proteinExistence type="predicted"/>
<accession>A0A381WLM2</accession>